<dbReference type="InterPro" id="IPR013783">
    <property type="entry name" value="Ig-like_fold"/>
</dbReference>
<protein>
    <recommendedName>
        <fullName evidence="4">Fibronectin type-III domain-containing protein</fullName>
    </recommendedName>
</protein>
<gene>
    <name evidence="5" type="ORF">GCM10023226_36170</name>
</gene>
<dbReference type="SUPFAM" id="SSF49265">
    <property type="entry name" value="Fibronectin type III"/>
    <property type="match status" value="2"/>
</dbReference>
<keyword evidence="3" id="KW-0732">Signal</keyword>
<name>A0ABP8WS93_9ACTN</name>
<evidence type="ECO:0000259" key="4">
    <source>
        <dbReference type="PROSITE" id="PS50853"/>
    </source>
</evidence>
<feature type="signal peptide" evidence="3">
    <location>
        <begin position="1"/>
        <end position="28"/>
    </location>
</feature>
<evidence type="ECO:0000256" key="1">
    <source>
        <dbReference type="ARBA" id="ARBA00023295"/>
    </source>
</evidence>
<keyword evidence="2" id="KW-0119">Carbohydrate metabolism</keyword>
<feature type="chain" id="PRO_5045825466" description="Fibronectin type-III domain-containing protein" evidence="3">
    <location>
        <begin position="29"/>
        <end position="847"/>
    </location>
</feature>
<evidence type="ECO:0000313" key="5">
    <source>
        <dbReference type="EMBL" id="GAA4694679.1"/>
    </source>
</evidence>
<evidence type="ECO:0000313" key="6">
    <source>
        <dbReference type="Proteomes" id="UP001500621"/>
    </source>
</evidence>
<dbReference type="PROSITE" id="PS50853">
    <property type="entry name" value="FN3"/>
    <property type="match status" value="1"/>
</dbReference>
<keyword evidence="1" id="KW-0326">Glycosidase</keyword>
<keyword evidence="2" id="KW-0624">Polysaccharide degradation</keyword>
<dbReference type="Gene3D" id="2.60.40.10">
    <property type="entry name" value="Immunoglobulins"/>
    <property type="match status" value="7"/>
</dbReference>
<dbReference type="RefSeq" id="WP_345268516.1">
    <property type="nucleotide sequence ID" value="NZ_BAABIM010000004.1"/>
</dbReference>
<proteinExistence type="predicted"/>
<reference evidence="6" key="1">
    <citation type="journal article" date="2019" name="Int. J. Syst. Evol. Microbiol.">
        <title>The Global Catalogue of Microorganisms (GCM) 10K type strain sequencing project: providing services to taxonomists for standard genome sequencing and annotation.</title>
        <authorList>
            <consortium name="The Broad Institute Genomics Platform"/>
            <consortium name="The Broad Institute Genome Sequencing Center for Infectious Disease"/>
            <person name="Wu L."/>
            <person name="Ma J."/>
        </authorList>
    </citation>
    <scope>NUCLEOTIDE SEQUENCE [LARGE SCALE GENOMIC DNA]</scope>
    <source>
        <strain evidence="6">JCM 18127</strain>
    </source>
</reference>
<evidence type="ECO:0000256" key="3">
    <source>
        <dbReference type="SAM" id="SignalP"/>
    </source>
</evidence>
<dbReference type="Proteomes" id="UP001500621">
    <property type="component" value="Unassembled WGS sequence"/>
</dbReference>
<keyword evidence="1" id="KW-0378">Hydrolase</keyword>
<dbReference type="InterPro" id="IPR003961">
    <property type="entry name" value="FN3_dom"/>
</dbReference>
<evidence type="ECO:0000256" key="2">
    <source>
        <dbReference type="ARBA" id="ARBA00023326"/>
    </source>
</evidence>
<dbReference type="EMBL" id="BAABIM010000004">
    <property type="protein sequence ID" value="GAA4694679.1"/>
    <property type="molecule type" value="Genomic_DNA"/>
</dbReference>
<sequence>MAGIRLCAVGATTALLLSVLATTTPAEAATAKPGGLKATGVSTTALAFAWKPVKKAQSYDVEVARTASFDKLVLDENTENTVVTPTDPLPPGRLYWRVRAEVNGKTGKWATSSIVQQQRPGPVQLLPAHASTLEQPASPPTLIWQPVAGAEEYIVEIDGGERDWVDTEVIRTDTTSTVVNEPQPNGTYWWRVRALLDRDVLTRPSSERSYTIGALPLVDLDEIQSPMEEVVLSWQPVAGAADYEIRVSTDDGFNNIVYKSFVDGTRYSPPKTYDNASYWWQVRARNSLGQTAEWDSAEVGLFRRAWNVKPELTYPADGGSANGDLFFQWEPVRLASHYRLFVSTEPGFSNNTTTNDCVTEQTTFTPLGSQFPGADQDCFPWKGSGTYYWRVQALDQPTEVQSVFSAVRSFDFVAPSTPPRGSLGSVTGQRLTLHGTGSSACTKSLQSGTGTCGVSATPLFRWSPTPGAASYRIYLAHDPDMTNMVTGYGNASFPDRLPTTTATQWIPPRSLRDTQAGEAYYWFVRACDHDRLCGPTPERASNSFEKTSPKVELLTPAATATVSDSVTFRWTDYRESNLSVTDADTREQPHQTGEQYRIQVSDTETFAKKVDEIVVDQTTYTAFSKMYPEGQLWWRVQAIDGNGNDLTWSTPRRFTKASPPPTPIGPINGQVVTGIQPFRWLPGTFAKYYDLEVYRNADTTASSSNLAARASNIRQTAFSFDKPLEALGTDFVWRLRKSDASGNKSAWGAWQRFRVGATVPVLASPASGREVTNTKLLFSWRAQPQALSYLVQLRRGNEIEESVSTRATVFAPTDGLDKGTWSWRVTALDAGKDTLRASAWRKFTVKR</sequence>
<keyword evidence="6" id="KW-1185">Reference proteome</keyword>
<dbReference type="InterPro" id="IPR036116">
    <property type="entry name" value="FN3_sf"/>
</dbReference>
<dbReference type="CDD" id="cd00063">
    <property type="entry name" value="FN3"/>
    <property type="match status" value="1"/>
</dbReference>
<organism evidence="5 6">
    <name type="scientific">Nocardioides nanhaiensis</name>
    <dbReference type="NCBI Taxonomy" id="1476871"/>
    <lineage>
        <taxon>Bacteria</taxon>
        <taxon>Bacillati</taxon>
        <taxon>Actinomycetota</taxon>
        <taxon>Actinomycetes</taxon>
        <taxon>Propionibacteriales</taxon>
        <taxon>Nocardioidaceae</taxon>
        <taxon>Nocardioides</taxon>
    </lineage>
</organism>
<feature type="domain" description="Fibronectin type-III" evidence="4">
    <location>
        <begin position="119"/>
        <end position="217"/>
    </location>
</feature>
<comment type="caution">
    <text evidence="5">The sequence shown here is derived from an EMBL/GenBank/DDBJ whole genome shotgun (WGS) entry which is preliminary data.</text>
</comment>
<accession>A0ABP8WS93</accession>